<sequence length="159" mass="18354">MPTHAEKRVLPYTPEQMYDLVADIEKYPEFLPWCLAARIRKREGNVVYADLIIGFKMIRERFTSRVELHPPDRINVAYSEGPFSYLNNHWIFSPTETGGCLIDFYVDFEFRSKMLQKIIGVLFNEAVRRMVAAFETRARQLYGDGTVPVATPDTTSNPA</sequence>
<keyword evidence="4" id="KW-1185">Reference proteome</keyword>
<dbReference type="EMBL" id="BJYZ01000025">
    <property type="protein sequence ID" value="GEO41046.1"/>
    <property type="molecule type" value="Genomic_DNA"/>
</dbReference>
<gene>
    <name evidence="3" type="ORF">SAE02_51940</name>
</gene>
<dbReference type="AlphaFoldDB" id="A0A512DX69"/>
<evidence type="ECO:0000313" key="4">
    <source>
        <dbReference type="Proteomes" id="UP000321523"/>
    </source>
</evidence>
<dbReference type="OrthoDB" id="9804759at2"/>
<dbReference type="GO" id="GO:0048039">
    <property type="term" value="F:ubiquinone binding"/>
    <property type="evidence" value="ECO:0007669"/>
    <property type="project" value="InterPro"/>
</dbReference>
<dbReference type="Gene3D" id="3.30.530.20">
    <property type="match status" value="1"/>
</dbReference>
<dbReference type="PANTHER" id="PTHR12901:SF10">
    <property type="entry name" value="COENZYME Q-BINDING PROTEIN COQ10, MITOCHONDRIAL"/>
    <property type="match status" value="1"/>
</dbReference>
<dbReference type="CDD" id="cd07813">
    <property type="entry name" value="COQ10p_like"/>
    <property type="match status" value="1"/>
</dbReference>
<evidence type="ECO:0000259" key="2">
    <source>
        <dbReference type="Pfam" id="PF03364"/>
    </source>
</evidence>
<accession>A0A512DX69</accession>
<dbReference type="SUPFAM" id="SSF55961">
    <property type="entry name" value="Bet v1-like"/>
    <property type="match status" value="1"/>
</dbReference>
<name>A0A512DX69_9PROT</name>
<dbReference type="InterPro" id="IPR023393">
    <property type="entry name" value="START-like_dom_sf"/>
</dbReference>
<comment type="caution">
    <text evidence="3">The sequence shown here is derived from an EMBL/GenBank/DDBJ whole genome shotgun (WGS) entry which is preliminary data.</text>
</comment>
<dbReference type="InterPro" id="IPR005031">
    <property type="entry name" value="COQ10_START"/>
</dbReference>
<dbReference type="Pfam" id="PF03364">
    <property type="entry name" value="Polyketide_cyc"/>
    <property type="match status" value="1"/>
</dbReference>
<dbReference type="RefSeq" id="WP_044432044.1">
    <property type="nucleotide sequence ID" value="NZ_BJYZ01000025.1"/>
</dbReference>
<feature type="domain" description="Coenzyme Q-binding protein COQ10 START" evidence="2">
    <location>
        <begin position="10"/>
        <end position="135"/>
    </location>
</feature>
<proteinExistence type="inferred from homology"/>
<evidence type="ECO:0000256" key="1">
    <source>
        <dbReference type="ARBA" id="ARBA00008918"/>
    </source>
</evidence>
<dbReference type="PANTHER" id="PTHR12901">
    <property type="entry name" value="SPERM PROTEIN HOMOLOG"/>
    <property type="match status" value="1"/>
</dbReference>
<dbReference type="Proteomes" id="UP000321523">
    <property type="component" value="Unassembled WGS sequence"/>
</dbReference>
<protein>
    <submittedName>
        <fullName evidence="3">Ubiquinone-binding protein</fullName>
    </submittedName>
</protein>
<organism evidence="3 4">
    <name type="scientific">Skermanella aerolata</name>
    <dbReference type="NCBI Taxonomy" id="393310"/>
    <lineage>
        <taxon>Bacteria</taxon>
        <taxon>Pseudomonadati</taxon>
        <taxon>Pseudomonadota</taxon>
        <taxon>Alphaproteobacteria</taxon>
        <taxon>Rhodospirillales</taxon>
        <taxon>Azospirillaceae</taxon>
        <taxon>Skermanella</taxon>
    </lineage>
</organism>
<dbReference type="InterPro" id="IPR044996">
    <property type="entry name" value="COQ10-like"/>
</dbReference>
<evidence type="ECO:0000313" key="3">
    <source>
        <dbReference type="EMBL" id="GEO41046.1"/>
    </source>
</evidence>
<dbReference type="GO" id="GO:0045333">
    <property type="term" value="P:cellular respiration"/>
    <property type="evidence" value="ECO:0007669"/>
    <property type="project" value="InterPro"/>
</dbReference>
<keyword evidence="3" id="KW-0830">Ubiquinone</keyword>
<reference evidence="3 4" key="1">
    <citation type="submission" date="2019-07" db="EMBL/GenBank/DDBJ databases">
        <title>Whole genome shotgun sequence of Skermanella aerolata NBRC 106429.</title>
        <authorList>
            <person name="Hosoyama A."/>
            <person name="Uohara A."/>
            <person name="Ohji S."/>
            <person name="Ichikawa N."/>
        </authorList>
    </citation>
    <scope>NUCLEOTIDE SEQUENCE [LARGE SCALE GENOMIC DNA]</scope>
    <source>
        <strain evidence="3 4">NBRC 106429</strain>
    </source>
</reference>
<comment type="similarity">
    <text evidence="1">Belongs to the ribosome association toxin RatA family.</text>
</comment>